<gene>
    <name evidence="2" type="ORF">HJG60_008077</name>
</gene>
<dbReference type="EMBL" id="JABVXQ010000001">
    <property type="protein sequence ID" value="KAF6131207.1"/>
    <property type="molecule type" value="Genomic_DNA"/>
</dbReference>
<reference evidence="2 3" key="1">
    <citation type="journal article" date="2020" name="Nature">
        <title>Six reference-quality genomes reveal evolution of bat adaptations.</title>
        <authorList>
            <person name="Jebb D."/>
            <person name="Huang Z."/>
            <person name="Pippel M."/>
            <person name="Hughes G.M."/>
            <person name="Lavrichenko K."/>
            <person name="Devanna P."/>
            <person name="Winkler S."/>
            <person name="Jermiin L.S."/>
            <person name="Skirmuntt E.C."/>
            <person name="Katzourakis A."/>
            <person name="Burkitt-Gray L."/>
            <person name="Ray D.A."/>
            <person name="Sullivan K.A.M."/>
            <person name="Roscito J.G."/>
            <person name="Kirilenko B.M."/>
            <person name="Davalos L.M."/>
            <person name="Corthals A.P."/>
            <person name="Power M.L."/>
            <person name="Jones G."/>
            <person name="Ransome R.D."/>
            <person name="Dechmann D.K.N."/>
            <person name="Locatelli A.G."/>
            <person name="Puechmaille S.J."/>
            <person name="Fedrigo O."/>
            <person name="Jarvis E.D."/>
            <person name="Hiller M."/>
            <person name="Vernes S.C."/>
            <person name="Myers E.W."/>
            <person name="Teeling E.C."/>
        </authorList>
    </citation>
    <scope>NUCLEOTIDE SEQUENCE [LARGE SCALE GENOMIC DNA]</scope>
    <source>
        <strain evidence="2">Bat1K_MPI-CBG_1</strain>
    </source>
</reference>
<name>A0A834BJ16_9CHIR</name>
<dbReference type="AlphaFoldDB" id="A0A834BJ16"/>
<evidence type="ECO:0000313" key="2">
    <source>
        <dbReference type="EMBL" id="KAF6131207.1"/>
    </source>
</evidence>
<dbReference type="Proteomes" id="UP000664940">
    <property type="component" value="Unassembled WGS sequence"/>
</dbReference>
<proteinExistence type="predicted"/>
<accession>A0A834BJ16</accession>
<feature type="region of interest" description="Disordered" evidence="1">
    <location>
        <begin position="52"/>
        <end position="74"/>
    </location>
</feature>
<sequence length="127" mass="13161">MVLTFSFFMPSSVAVCGPACLPWCVSEPHEVRPASLDTGGLCLPHHHPGACREHSAPPVNPETGQGHCRSAPAEPHEGLARAAVAVCPARSRASSDESGALHLRSSPPGGACWATGVAALWLPHTQT</sequence>
<protein>
    <submittedName>
        <fullName evidence="2">Uncharacterized protein</fullName>
    </submittedName>
</protein>
<organism evidence="2 3">
    <name type="scientific">Phyllostomus discolor</name>
    <name type="common">pale spear-nosed bat</name>
    <dbReference type="NCBI Taxonomy" id="89673"/>
    <lineage>
        <taxon>Eukaryota</taxon>
        <taxon>Metazoa</taxon>
        <taxon>Chordata</taxon>
        <taxon>Craniata</taxon>
        <taxon>Vertebrata</taxon>
        <taxon>Euteleostomi</taxon>
        <taxon>Mammalia</taxon>
        <taxon>Eutheria</taxon>
        <taxon>Laurasiatheria</taxon>
        <taxon>Chiroptera</taxon>
        <taxon>Yangochiroptera</taxon>
        <taxon>Phyllostomidae</taxon>
        <taxon>Phyllostominae</taxon>
        <taxon>Phyllostomus</taxon>
    </lineage>
</organism>
<evidence type="ECO:0000313" key="3">
    <source>
        <dbReference type="Proteomes" id="UP000664940"/>
    </source>
</evidence>
<comment type="caution">
    <text evidence="2">The sequence shown here is derived from an EMBL/GenBank/DDBJ whole genome shotgun (WGS) entry which is preliminary data.</text>
</comment>
<evidence type="ECO:0000256" key="1">
    <source>
        <dbReference type="SAM" id="MobiDB-lite"/>
    </source>
</evidence>